<dbReference type="HOGENOM" id="CLU_2868115_0_0_1"/>
<dbReference type="EMBL" id="CM001234">
    <property type="protein sequence ID" value="EHA51297.1"/>
    <property type="molecule type" value="Genomic_DNA"/>
</dbReference>
<name>G4NAF9_PYRO7</name>
<keyword evidence="2" id="KW-1185">Reference proteome</keyword>
<gene>
    <name evidence="1" type="ORF">MGG_17275</name>
</gene>
<sequence length="64" mass="7058">MASLVTALGALIVFIKPEYERAGVTDEHMSTLLMYPKLLLGVGDLALDLDKTQQHIYPESIDLV</sequence>
<protein>
    <submittedName>
        <fullName evidence="1">Uncharacterized protein</fullName>
    </submittedName>
</protein>
<dbReference type="GeneID" id="12986584"/>
<organism evidence="1 2">
    <name type="scientific">Pyricularia oryzae (strain 70-15 / ATCC MYA-4617 / FGSC 8958)</name>
    <name type="common">Rice blast fungus</name>
    <name type="synonym">Magnaporthe oryzae</name>
    <dbReference type="NCBI Taxonomy" id="242507"/>
    <lineage>
        <taxon>Eukaryota</taxon>
        <taxon>Fungi</taxon>
        <taxon>Dikarya</taxon>
        <taxon>Ascomycota</taxon>
        <taxon>Pezizomycotina</taxon>
        <taxon>Sordariomycetes</taxon>
        <taxon>Sordariomycetidae</taxon>
        <taxon>Magnaporthales</taxon>
        <taxon>Pyriculariaceae</taxon>
        <taxon>Pyricularia</taxon>
    </lineage>
</organism>
<proteinExistence type="predicted"/>
<dbReference type="VEuPathDB" id="FungiDB:MGG_17275"/>
<accession>G4NAF9</accession>
<dbReference type="AlphaFoldDB" id="G4NAF9"/>
<dbReference type="KEGG" id="mgr:MGG_17275"/>
<dbReference type="Proteomes" id="UP000009058">
    <property type="component" value="Chromosome 4"/>
</dbReference>
<evidence type="ECO:0000313" key="1">
    <source>
        <dbReference type="EMBL" id="EHA51297.1"/>
    </source>
</evidence>
<dbReference type="InParanoid" id="G4NAF9"/>
<evidence type="ECO:0000313" key="2">
    <source>
        <dbReference type="Proteomes" id="UP000009058"/>
    </source>
</evidence>
<dbReference type="RefSeq" id="XP_003717616.1">
    <property type="nucleotide sequence ID" value="XM_003717568.1"/>
</dbReference>
<reference evidence="1 2" key="1">
    <citation type="journal article" date="2005" name="Nature">
        <title>The genome sequence of the rice blast fungus Magnaporthe grisea.</title>
        <authorList>
            <person name="Dean R.A."/>
            <person name="Talbot N.J."/>
            <person name="Ebbole D.J."/>
            <person name="Farman M.L."/>
            <person name="Mitchell T.K."/>
            <person name="Orbach M.J."/>
            <person name="Thon M."/>
            <person name="Kulkarni R."/>
            <person name="Xu J.R."/>
            <person name="Pan H."/>
            <person name="Read N.D."/>
            <person name="Lee Y.H."/>
            <person name="Carbone I."/>
            <person name="Brown D."/>
            <person name="Oh Y.Y."/>
            <person name="Donofrio N."/>
            <person name="Jeong J.S."/>
            <person name="Soanes D.M."/>
            <person name="Djonovic S."/>
            <person name="Kolomiets E."/>
            <person name="Rehmeyer C."/>
            <person name="Li W."/>
            <person name="Harding M."/>
            <person name="Kim S."/>
            <person name="Lebrun M.H."/>
            <person name="Bohnert H."/>
            <person name="Coughlan S."/>
            <person name="Butler J."/>
            <person name="Calvo S."/>
            <person name="Ma L.J."/>
            <person name="Nicol R."/>
            <person name="Purcell S."/>
            <person name="Nusbaum C."/>
            <person name="Galagan J.E."/>
            <person name="Birren B.W."/>
        </authorList>
    </citation>
    <scope>NUCLEOTIDE SEQUENCE [LARGE SCALE GENOMIC DNA]</scope>
    <source>
        <strain evidence="2">70-15 / ATCC MYA-4617 / FGSC 8958</strain>
    </source>
</reference>
<reference key="2">
    <citation type="submission" date="2011-05" db="EMBL/GenBank/DDBJ databases">
        <title>The Genome Sequence of Magnaporthe oryzae 70-15.</title>
        <authorList>
            <consortium name="The Broad Institute Genome Sequencing Platform"/>
            <person name="Ma L.-J."/>
            <person name="Dead R."/>
            <person name="Young S.K."/>
            <person name="Zeng Q."/>
            <person name="Gargeya S."/>
            <person name="Fitzgerald M."/>
            <person name="Haas B."/>
            <person name="Abouelleil A."/>
            <person name="Alvarado L."/>
            <person name="Arachchi H.M."/>
            <person name="Berlin A."/>
            <person name="Brown A."/>
            <person name="Chapman S.B."/>
            <person name="Chen Z."/>
            <person name="Dunbar C."/>
            <person name="Freedman E."/>
            <person name="Gearin G."/>
            <person name="Gellesch M."/>
            <person name="Goldberg J."/>
            <person name="Griggs A."/>
            <person name="Gujja S."/>
            <person name="Heiman D."/>
            <person name="Howarth C."/>
            <person name="Larson L."/>
            <person name="Lui A."/>
            <person name="MacDonald P.J.P."/>
            <person name="Mehta T."/>
            <person name="Montmayeur A."/>
            <person name="Murphy C."/>
            <person name="Neiman D."/>
            <person name="Pearson M."/>
            <person name="Priest M."/>
            <person name="Roberts A."/>
            <person name="Saif S."/>
            <person name="Shea T."/>
            <person name="Shenoy N."/>
            <person name="Sisk P."/>
            <person name="Stolte C."/>
            <person name="Sykes S."/>
            <person name="Yandava C."/>
            <person name="Wortman J."/>
            <person name="Nusbaum C."/>
            <person name="Birren B."/>
        </authorList>
    </citation>
    <scope>NUCLEOTIDE SEQUENCE</scope>
    <source>
        <strain>70-15</strain>
    </source>
</reference>